<sequence>MVIVNKSFEMDTIPKKILRNLSTIEIEHDNRLDSRPSKHAAWNYELIRNKYHHLLDNIVCQCGAGRDVSYLLDKIDNKQILTKSVKHSDQVRKEILKDKFIVSVKDELPHHIPKTLIPEEYTLVKDAGTLGLEYRTDKYTTNCQNHEKHLVDFPSLTPGGRAEVIVLNDTMDKMIESMDNRIVDGIPQEEYNVILKTYMYTNGSQRWIERFMKLLRNEQHVYNVIFNEIIRQVTVNCIERGTILGKIREYYLKLFVNVEDEMLSMHNQVLSYKAIHSRLSEKLVNFQNNVFDLTEELELVRQNEKSINLDSIQAKMELKEVIAVSTKNVGLLNEYHSVYELQRERLLENIMIKQTESDMWCKAAYKLAMQMTNCHNINAANYLHVAERAWSKLVNFFVLLVQQENGKLVKKISIESSNWRDWMDDLHISAFEKSPHNEKQFKENVNNVDQDLSDISTEINIANEIFNGNILLEEVDNVKSATKLINLIHKLMIDLLKRYNRQNNDPMVVEIDEIQSNILKMHDMYDCRINGDNGIANGINDVINGMDLMAASFRKLENNDLLKFYKTNAKIAMDWNEQLIGIRKIIMDEDEKRKKIIHERNIQDDANEYEQNLRMKNSPILSELSSLLFKYISTMEAEVKSQNEFTKDKCNTVHKHMIALMIKILILMSYNFNEDNLINEKVDSDDEYDWEITEFNKRAHSVKSGHSDKSDSNRLSSRHSEKSHESKNSREKMDPNDLYNIKVIQLEDSYKNISFNISECTDLIVKRSTMVVADLQKNGNVENQNHPELLKSQLLKFTVLIKKFNFTSQHESRLLYFWLRALNLYKPDTRKEAESWVNTAKVFMYLLRREKIPIELSEIFASEKQQSFHMLLENNVKTTNIPPKLKDTMNVIATDNYPKKVGIDKGNKKHDPSFIEKITKKDPQFANPSIETIKLLQNSLTKSEDRANRAEKLIHRLQTSLTNAKQKNRELEYDKNALKEEIKKESDRKISKSLETKPAAQNKKKSTFKK</sequence>
<evidence type="ECO:0000256" key="1">
    <source>
        <dbReference type="ARBA" id="ARBA00023054"/>
    </source>
</evidence>
<dbReference type="EMBL" id="LWCA01000070">
    <property type="protein sequence ID" value="OAF71212.1"/>
    <property type="molecule type" value="Genomic_DNA"/>
</dbReference>
<feature type="region of interest" description="Disordered" evidence="2">
    <location>
        <begin position="701"/>
        <end position="733"/>
    </location>
</feature>
<feature type="compositionally biased region" description="Basic and acidic residues" evidence="2">
    <location>
        <begin position="705"/>
        <end position="733"/>
    </location>
</feature>
<reference evidence="3 4" key="1">
    <citation type="submission" date="2016-04" db="EMBL/GenBank/DDBJ databases">
        <title>The genome of Intoshia linei affirms orthonectids as highly simplified spiralians.</title>
        <authorList>
            <person name="Mikhailov K.V."/>
            <person name="Slusarev G.S."/>
            <person name="Nikitin M.A."/>
            <person name="Logacheva M.D."/>
            <person name="Penin A."/>
            <person name="Aleoshin V."/>
            <person name="Panchin Y.V."/>
        </authorList>
    </citation>
    <scope>NUCLEOTIDE SEQUENCE [LARGE SCALE GENOMIC DNA]</scope>
    <source>
        <strain evidence="3">Intl2013</strain>
        <tissue evidence="3">Whole animal</tissue>
    </source>
</reference>
<accession>A0A177BC44</accession>
<organism evidence="3 4">
    <name type="scientific">Intoshia linei</name>
    <dbReference type="NCBI Taxonomy" id="1819745"/>
    <lineage>
        <taxon>Eukaryota</taxon>
        <taxon>Metazoa</taxon>
        <taxon>Spiralia</taxon>
        <taxon>Lophotrochozoa</taxon>
        <taxon>Mesozoa</taxon>
        <taxon>Orthonectida</taxon>
        <taxon>Rhopaluridae</taxon>
        <taxon>Intoshia</taxon>
    </lineage>
</organism>
<dbReference type="GO" id="GO:0005737">
    <property type="term" value="C:cytoplasm"/>
    <property type="evidence" value="ECO:0007669"/>
    <property type="project" value="UniProtKB-ARBA"/>
</dbReference>
<proteinExistence type="predicted"/>
<keyword evidence="1" id="KW-0175">Coiled coil</keyword>
<gene>
    <name evidence="3" type="ORF">A3Q56_00997</name>
</gene>
<evidence type="ECO:0000313" key="3">
    <source>
        <dbReference type="EMBL" id="OAF71212.1"/>
    </source>
</evidence>
<dbReference type="PANTHER" id="PTHR23052:SF1">
    <property type="entry name" value="AXONEMAL DYNEIN LIGHT CHAIN DOMAIN-CONTAINING PROTEIN 1"/>
    <property type="match status" value="1"/>
</dbReference>
<comment type="caution">
    <text evidence="3">The sequence shown here is derived from an EMBL/GenBank/DDBJ whole genome shotgun (WGS) entry which is preliminary data.</text>
</comment>
<protein>
    <submittedName>
        <fullName evidence="3">Axonemal dynein light chain domain-containing protein 1</fullName>
    </submittedName>
</protein>
<keyword evidence="4" id="KW-1185">Reference proteome</keyword>
<feature type="compositionally biased region" description="Basic and acidic residues" evidence="2">
    <location>
        <begin position="982"/>
        <end position="995"/>
    </location>
</feature>
<dbReference type="PANTHER" id="PTHR23052">
    <property type="entry name" value="AXONEMAL DYNEIN LIGHT CHAIN DOMAIN-CONTAINING PROTEIN 1"/>
    <property type="match status" value="1"/>
</dbReference>
<evidence type="ECO:0000256" key="2">
    <source>
        <dbReference type="SAM" id="MobiDB-lite"/>
    </source>
</evidence>
<dbReference type="Pfam" id="PF10211">
    <property type="entry name" value="Ax_dynein_light"/>
    <property type="match status" value="1"/>
</dbReference>
<dbReference type="AlphaFoldDB" id="A0A177BC44"/>
<dbReference type="InterPro" id="IPR052845">
    <property type="entry name" value="Axonemal_dynein_LC_domain"/>
</dbReference>
<dbReference type="InterPro" id="IPR019347">
    <property type="entry name" value="Axonemal_dynein_light_chain"/>
</dbReference>
<evidence type="ECO:0000313" key="4">
    <source>
        <dbReference type="Proteomes" id="UP000078046"/>
    </source>
</evidence>
<dbReference type="Proteomes" id="UP000078046">
    <property type="component" value="Unassembled WGS sequence"/>
</dbReference>
<name>A0A177BC44_9BILA</name>
<dbReference type="OrthoDB" id="1927454at2759"/>
<feature type="region of interest" description="Disordered" evidence="2">
    <location>
        <begin position="982"/>
        <end position="1010"/>
    </location>
</feature>